<sequence>MGEVFLARSDQIAGLGKLVDDIGVDSTNIAKFIGEHGQPKGELFTGPIIRDLLQPVRTAADMTRGRMQDMADRTSSTGIELNKAAWMYHNQDQKNYSALNAHTTDVPSAAPAQYGADTEQPGQTEAYGNAVPYPKPESFKLDPPTVNQEDTAGLIGEVVPSLRDVNESIKSVTRAIGKEVDPLVLVLQPIEGNWNEVRRIGESYKVAGNAMEASGKNLENGVKLVGGHWDGKAAIAFEENWARRQIAAMKWEGPVGRVVADVMGIVADEIRQGIKDALTKLKDMLLDYIDVKSAKGIFKQAIKKVPGVGWCIEAADLANKIYTIVTKVKEIVDKIEELKNKLKELLAAISNPVGTATEKVKQRLEPVVKRAGVAVDLSELVQVNHTLERPREGYEVGSGGQPWENG</sequence>
<dbReference type="RefSeq" id="WP_147130200.1">
    <property type="nucleotide sequence ID" value="NZ_BJXA01000014.1"/>
</dbReference>
<proteinExistence type="predicted"/>
<dbReference type="EMBL" id="BJXA01000014">
    <property type="protein sequence ID" value="GEM38151.1"/>
    <property type="molecule type" value="Genomic_DNA"/>
</dbReference>
<protein>
    <submittedName>
        <fullName evidence="1">Uncharacterized protein</fullName>
    </submittedName>
</protein>
<dbReference type="OrthoDB" id="4763534at2"/>
<dbReference type="Proteomes" id="UP000321424">
    <property type="component" value="Unassembled WGS sequence"/>
</dbReference>
<comment type="caution">
    <text evidence="1">The sequence shown here is derived from an EMBL/GenBank/DDBJ whole genome shotgun (WGS) entry which is preliminary data.</text>
</comment>
<keyword evidence="2" id="KW-1185">Reference proteome</keyword>
<organism evidence="1 2">
    <name type="scientific">Nocardia ninae NBRC 108245</name>
    <dbReference type="NCBI Taxonomy" id="1210091"/>
    <lineage>
        <taxon>Bacteria</taxon>
        <taxon>Bacillati</taxon>
        <taxon>Actinomycetota</taxon>
        <taxon>Actinomycetes</taxon>
        <taxon>Mycobacteriales</taxon>
        <taxon>Nocardiaceae</taxon>
        <taxon>Nocardia</taxon>
    </lineage>
</organism>
<name>A0A511MCE4_9NOCA</name>
<evidence type="ECO:0000313" key="1">
    <source>
        <dbReference type="EMBL" id="GEM38151.1"/>
    </source>
</evidence>
<dbReference type="AlphaFoldDB" id="A0A511MCE4"/>
<accession>A0A511MCE4</accession>
<gene>
    <name evidence="1" type="ORF">NN4_26700</name>
</gene>
<evidence type="ECO:0000313" key="2">
    <source>
        <dbReference type="Proteomes" id="UP000321424"/>
    </source>
</evidence>
<reference evidence="1 2" key="1">
    <citation type="submission" date="2019-07" db="EMBL/GenBank/DDBJ databases">
        <title>Whole genome shotgun sequence of Nocardia ninae NBRC 108245.</title>
        <authorList>
            <person name="Hosoyama A."/>
            <person name="Uohara A."/>
            <person name="Ohji S."/>
            <person name="Ichikawa N."/>
        </authorList>
    </citation>
    <scope>NUCLEOTIDE SEQUENCE [LARGE SCALE GENOMIC DNA]</scope>
    <source>
        <strain evidence="1 2">NBRC 108245</strain>
    </source>
</reference>